<dbReference type="Pfam" id="PF08281">
    <property type="entry name" value="Sigma70_r4_2"/>
    <property type="match status" value="1"/>
</dbReference>
<name>A0A9J6NYB6_9CLOT</name>
<comment type="caution">
    <text evidence="8">The sequence shown here is derived from an EMBL/GenBank/DDBJ whole genome shotgun (WGS) entry which is preliminary data.</text>
</comment>
<dbReference type="SUPFAM" id="SSF88659">
    <property type="entry name" value="Sigma3 and sigma4 domains of RNA polymerase sigma factors"/>
    <property type="match status" value="1"/>
</dbReference>
<accession>A0A9J6NYB6</accession>
<dbReference type="InterPro" id="IPR014284">
    <property type="entry name" value="RNA_pol_sigma-70_dom"/>
</dbReference>
<reference evidence="8" key="2">
    <citation type="submission" date="2021-04" db="EMBL/GenBank/DDBJ databases">
        <authorList>
            <person name="Dong X."/>
        </authorList>
    </citation>
    <scope>NUCLEOTIDE SEQUENCE</scope>
    <source>
        <strain evidence="8">ZWT</strain>
    </source>
</reference>
<protein>
    <submittedName>
        <fullName evidence="8">Sigma-70 family RNA polymerase sigma factor</fullName>
    </submittedName>
</protein>
<evidence type="ECO:0000313" key="9">
    <source>
        <dbReference type="Proteomes" id="UP001056429"/>
    </source>
</evidence>
<dbReference type="GO" id="GO:0003677">
    <property type="term" value="F:DNA binding"/>
    <property type="evidence" value="ECO:0007669"/>
    <property type="project" value="UniProtKB-KW"/>
</dbReference>
<organism evidence="8 9">
    <name type="scientific">Oceanirhabdus seepicola</name>
    <dbReference type="NCBI Taxonomy" id="2828781"/>
    <lineage>
        <taxon>Bacteria</taxon>
        <taxon>Bacillati</taxon>
        <taxon>Bacillota</taxon>
        <taxon>Clostridia</taxon>
        <taxon>Eubacteriales</taxon>
        <taxon>Clostridiaceae</taxon>
        <taxon>Oceanirhabdus</taxon>
    </lineage>
</organism>
<keyword evidence="9" id="KW-1185">Reference proteome</keyword>
<dbReference type="InterPro" id="IPR036388">
    <property type="entry name" value="WH-like_DNA-bd_sf"/>
</dbReference>
<proteinExistence type="inferred from homology"/>
<sequence>MDDSNILLLLKNSPSKGLYEATKKYGGMVEVITKKILYRNEEDIEECVADTFVTLWKNTNDVEFQRGTLKGYIACIARNKAIDRYRKLCKDSTVYIEDKEIVSATDIEEEIVIKSDVEVVQELINDMGEPDKEIFIRRFFWFEKVKEIAINLGLTEKNVENRIYRGRKRLKQVLIERGVTI</sequence>
<evidence type="ECO:0000256" key="1">
    <source>
        <dbReference type="ARBA" id="ARBA00010641"/>
    </source>
</evidence>
<dbReference type="AlphaFoldDB" id="A0A9J6NYB6"/>
<keyword evidence="4" id="KW-0238">DNA-binding</keyword>
<evidence type="ECO:0000259" key="7">
    <source>
        <dbReference type="Pfam" id="PF08281"/>
    </source>
</evidence>
<dbReference type="NCBIfam" id="TIGR02937">
    <property type="entry name" value="sigma70-ECF"/>
    <property type="match status" value="1"/>
</dbReference>
<dbReference type="SUPFAM" id="SSF88946">
    <property type="entry name" value="Sigma2 domain of RNA polymerase sigma factors"/>
    <property type="match status" value="1"/>
</dbReference>
<keyword evidence="3" id="KW-0731">Sigma factor</keyword>
<dbReference type="Gene3D" id="1.10.10.10">
    <property type="entry name" value="Winged helix-like DNA-binding domain superfamily/Winged helix DNA-binding domain"/>
    <property type="match status" value="1"/>
</dbReference>
<dbReference type="InterPro" id="IPR013324">
    <property type="entry name" value="RNA_pol_sigma_r3/r4-like"/>
</dbReference>
<dbReference type="Gene3D" id="1.10.1740.10">
    <property type="match status" value="1"/>
</dbReference>
<keyword evidence="5" id="KW-0804">Transcription</keyword>
<evidence type="ECO:0000256" key="2">
    <source>
        <dbReference type="ARBA" id="ARBA00023015"/>
    </source>
</evidence>
<dbReference type="GO" id="GO:0016987">
    <property type="term" value="F:sigma factor activity"/>
    <property type="evidence" value="ECO:0007669"/>
    <property type="project" value="UniProtKB-KW"/>
</dbReference>
<dbReference type="Proteomes" id="UP001056429">
    <property type="component" value="Unassembled WGS sequence"/>
</dbReference>
<dbReference type="InterPro" id="IPR013325">
    <property type="entry name" value="RNA_pol_sigma_r2"/>
</dbReference>
<feature type="domain" description="RNA polymerase sigma-70 region 2" evidence="6">
    <location>
        <begin position="25"/>
        <end position="87"/>
    </location>
</feature>
<gene>
    <name evidence="8" type="ORF">KDK92_04765</name>
</gene>
<keyword evidence="2" id="KW-0805">Transcription regulation</keyword>
<evidence type="ECO:0000313" key="8">
    <source>
        <dbReference type="EMBL" id="MCM1989044.1"/>
    </source>
</evidence>
<dbReference type="InterPro" id="IPR007627">
    <property type="entry name" value="RNA_pol_sigma70_r2"/>
</dbReference>
<reference evidence="8" key="1">
    <citation type="journal article" date="2021" name="mSystems">
        <title>Bacteria and Archaea Synergistically Convert Glycine Betaine to Biogenic Methane in the Formosa Cold Seep of the South China Sea.</title>
        <authorList>
            <person name="Li L."/>
            <person name="Zhang W."/>
            <person name="Zhang S."/>
            <person name="Song L."/>
            <person name="Sun Q."/>
            <person name="Zhang H."/>
            <person name="Xiang H."/>
            <person name="Dong X."/>
        </authorList>
    </citation>
    <scope>NUCLEOTIDE SEQUENCE</scope>
    <source>
        <strain evidence="8">ZWT</strain>
    </source>
</reference>
<dbReference type="GO" id="GO:0006352">
    <property type="term" value="P:DNA-templated transcription initiation"/>
    <property type="evidence" value="ECO:0007669"/>
    <property type="project" value="InterPro"/>
</dbReference>
<evidence type="ECO:0000256" key="5">
    <source>
        <dbReference type="ARBA" id="ARBA00023163"/>
    </source>
</evidence>
<dbReference type="RefSeq" id="WP_250857909.1">
    <property type="nucleotide sequence ID" value="NZ_JAGSOJ010000001.1"/>
</dbReference>
<dbReference type="PANTHER" id="PTHR43133">
    <property type="entry name" value="RNA POLYMERASE ECF-TYPE SIGMA FACTO"/>
    <property type="match status" value="1"/>
</dbReference>
<evidence type="ECO:0000259" key="6">
    <source>
        <dbReference type="Pfam" id="PF04542"/>
    </source>
</evidence>
<evidence type="ECO:0000256" key="3">
    <source>
        <dbReference type="ARBA" id="ARBA00023082"/>
    </source>
</evidence>
<dbReference type="InterPro" id="IPR013249">
    <property type="entry name" value="RNA_pol_sigma70_r4_t2"/>
</dbReference>
<dbReference type="EMBL" id="JAGSOJ010000001">
    <property type="protein sequence ID" value="MCM1989044.1"/>
    <property type="molecule type" value="Genomic_DNA"/>
</dbReference>
<dbReference type="PANTHER" id="PTHR43133:SF8">
    <property type="entry name" value="RNA POLYMERASE SIGMA FACTOR HI_1459-RELATED"/>
    <property type="match status" value="1"/>
</dbReference>
<evidence type="ECO:0000256" key="4">
    <source>
        <dbReference type="ARBA" id="ARBA00023125"/>
    </source>
</evidence>
<dbReference type="Pfam" id="PF04542">
    <property type="entry name" value="Sigma70_r2"/>
    <property type="match status" value="1"/>
</dbReference>
<feature type="domain" description="RNA polymerase sigma factor 70 region 4 type 2" evidence="7">
    <location>
        <begin position="120"/>
        <end position="170"/>
    </location>
</feature>
<comment type="similarity">
    <text evidence="1">Belongs to the sigma-70 factor family. ECF subfamily.</text>
</comment>
<dbReference type="InterPro" id="IPR039425">
    <property type="entry name" value="RNA_pol_sigma-70-like"/>
</dbReference>